<comment type="catalytic activity">
    <reaction evidence="1">
        <text>L-glutamyl-[protein] + S-adenosyl-L-methionine = [protein]-L-glutamate 5-O-methyl ester + S-adenosyl-L-homocysteine</text>
        <dbReference type="Rhea" id="RHEA:24452"/>
        <dbReference type="Rhea" id="RHEA-COMP:10208"/>
        <dbReference type="Rhea" id="RHEA-COMP:10311"/>
        <dbReference type="ChEBI" id="CHEBI:29973"/>
        <dbReference type="ChEBI" id="CHEBI:57856"/>
        <dbReference type="ChEBI" id="CHEBI:59789"/>
        <dbReference type="ChEBI" id="CHEBI:82795"/>
        <dbReference type="EC" id="2.1.1.80"/>
    </reaction>
</comment>
<dbReference type="InterPro" id="IPR000780">
    <property type="entry name" value="CheR_MeTrfase"/>
</dbReference>
<feature type="compositionally biased region" description="Basic and acidic residues" evidence="7">
    <location>
        <begin position="297"/>
        <end position="307"/>
    </location>
</feature>
<dbReference type="EMBL" id="CYHH01000007">
    <property type="protein sequence ID" value="CUB07459.1"/>
    <property type="molecule type" value="Genomic_DNA"/>
</dbReference>
<dbReference type="CDD" id="cd02440">
    <property type="entry name" value="AdoMet_MTases"/>
    <property type="match status" value="1"/>
</dbReference>
<keyword evidence="4" id="KW-0808">Transferase</keyword>
<keyword evidence="5" id="KW-0949">S-adenosyl-L-methionine</keyword>
<gene>
    <name evidence="10" type="ORF">Ga0061068_10799</name>
</gene>
<evidence type="ECO:0000259" key="9">
    <source>
        <dbReference type="PROSITE" id="PS50123"/>
    </source>
</evidence>
<dbReference type="GO" id="GO:0008983">
    <property type="term" value="F:protein-glutamate O-methyltransferase activity"/>
    <property type="evidence" value="ECO:0007669"/>
    <property type="project" value="UniProtKB-EC"/>
</dbReference>
<sequence length="548" mass="60761">MNREEDSASALRRIAEVRRTIERLAQTRLESLPREFELTEEDFAAIRALVAERAGIALSQAKRDMVYVRLSRRLRALGLKRFADYLARVRSDERELEAFINALTTNLTYFFREPHHFEHLRTWLGQRPGARLWSAGCASGEEAYSIAMTACEVWGRLDPPVEILATDLDTQVLEEGRRGIYAAERLEAIDPRLRDRYFEPLADGRWQIRAELRALVRFARLNFVETPWPVQGPFEAIFCRNVLIYFDRHTQRMILERFAPLLRPGGYLYLGHSENLLYASEAFEPLGRTIYRRKADGEAAAGGEHRSSAPPQATPCGESWVPSPARAGRSFLPGAAGAEAASCREREEPVHPGEPVILIGASTGGTEAIKTVLQALPADAPPVLIVQHMPEHFTTSFAKRLDQVCALRVSEARDGEILVRGRAWVAPGHSHLRLERQGNGYVLRLDRSEPVNRHRPSVDVLFFSAAEVLGPAAVAVLLTGMGRDGAQGLLALKEAGAHTIAQDEASAVIWGMPGEAVRLGAACEVLPLTEIGPAIVRAVSQRRLSGRS</sequence>
<dbReference type="InterPro" id="IPR000673">
    <property type="entry name" value="Sig_transdc_resp-reg_Me-estase"/>
</dbReference>
<keyword evidence="11" id="KW-1185">Reference proteome</keyword>
<feature type="active site" evidence="6">
    <location>
        <position position="388"/>
    </location>
</feature>
<dbReference type="CDD" id="cd16432">
    <property type="entry name" value="CheB_Rec"/>
    <property type="match status" value="1"/>
</dbReference>
<dbReference type="SUPFAM" id="SSF47757">
    <property type="entry name" value="Chemotaxis receptor methyltransferase CheR, N-terminal domain"/>
    <property type="match status" value="1"/>
</dbReference>
<dbReference type="InterPro" id="IPR035909">
    <property type="entry name" value="CheB_C"/>
</dbReference>
<accession>A0A0K6IWM7</accession>
<dbReference type="AlphaFoldDB" id="A0A0K6IWM7"/>
<dbReference type="PRINTS" id="PR00996">
    <property type="entry name" value="CHERMTFRASE"/>
</dbReference>
<dbReference type="Proteomes" id="UP000182108">
    <property type="component" value="Unassembled WGS sequence"/>
</dbReference>
<dbReference type="Pfam" id="PF03705">
    <property type="entry name" value="CheR_N"/>
    <property type="match status" value="1"/>
</dbReference>
<dbReference type="SUPFAM" id="SSF52738">
    <property type="entry name" value="Methylesterase CheB, C-terminal domain"/>
    <property type="match status" value="1"/>
</dbReference>
<dbReference type="Gene3D" id="1.10.155.10">
    <property type="entry name" value="Chemotaxis receptor methyltransferase CheR, N-terminal domain"/>
    <property type="match status" value="1"/>
</dbReference>
<evidence type="ECO:0000256" key="1">
    <source>
        <dbReference type="ARBA" id="ARBA00001541"/>
    </source>
</evidence>
<dbReference type="RefSeq" id="WP_072247947.1">
    <property type="nucleotide sequence ID" value="NZ_CYHH01000007.1"/>
</dbReference>
<protein>
    <recommendedName>
        <fullName evidence="2">protein-glutamate O-methyltransferase</fullName>
        <ecNumber evidence="2">2.1.1.80</ecNumber>
    </recommendedName>
</protein>
<evidence type="ECO:0000313" key="10">
    <source>
        <dbReference type="EMBL" id="CUB07459.1"/>
    </source>
</evidence>
<name>A0A0K6IWM7_9PROT</name>
<dbReference type="Pfam" id="PF01739">
    <property type="entry name" value="CheR"/>
    <property type="match status" value="1"/>
</dbReference>
<dbReference type="InterPro" id="IPR036804">
    <property type="entry name" value="CheR_N_sf"/>
</dbReference>
<dbReference type="GO" id="GO:0005737">
    <property type="term" value="C:cytoplasm"/>
    <property type="evidence" value="ECO:0007669"/>
    <property type="project" value="InterPro"/>
</dbReference>
<organism evidence="10 11">
    <name type="scientific">Tepidiphilus thermophilus</name>
    <dbReference type="NCBI Taxonomy" id="876478"/>
    <lineage>
        <taxon>Bacteria</taxon>
        <taxon>Pseudomonadati</taxon>
        <taxon>Pseudomonadota</taxon>
        <taxon>Hydrogenophilia</taxon>
        <taxon>Hydrogenophilales</taxon>
        <taxon>Hydrogenophilaceae</taxon>
        <taxon>Tepidiphilus</taxon>
    </lineage>
</organism>
<dbReference type="PANTHER" id="PTHR24422">
    <property type="entry name" value="CHEMOTAXIS PROTEIN METHYLTRANSFERASE"/>
    <property type="match status" value="1"/>
</dbReference>
<dbReference type="SMART" id="SM00138">
    <property type="entry name" value="MeTrc"/>
    <property type="match status" value="1"/>
</dbReference>
<reference evidence="11" key="1">
    <citation type="submission" date="2015-08" db="EMBL/GenBank/DDBJ databases">
        <authorList>
            <person name="Babu N.S."/>
            <person name="Beckwith C.J."/>
            <person name="Beseler K.G."/>
            <person name="Brison A."/>
            <person name="Carone J.V."/>
            <person name="Caskin T.P."/>
            <person name="Diamond M."/>
            <person name="Durham M.E."/>
            <person name="Foxe J.M."/>
            <person name="Go M."/>
            <person name="Henderson B.A."/>
            <person name="Jones I.B."/>
            <person name="McGettigan J.A."/>
            <person name="Micheletti S.J."/>
            <person name="Nasrallah M.E."/>
            <person name="Ortiz D."/>
            <person name="Piller C.R."/>
            <person name="Privatt S.R."/>
            <person name="Schneider S.L."/>
            <person name="Sharp S."/>
            <person name="Smith T.C."/>
            <person name="Stanton J.D."/>
            <person name="Ullery H.E."/>
            <person name="Wilson R.J."/>
            <person name="Serrano M.G."/>
            <person name="Buck G."/>
            <person name="Lee V."/>
            <person name="Wang Y."/>
            <person name="Carvalho R."/>
            <person name="Voegtly L."/>
            <person name="Shi R."/>
            <person name="Duckworth R."/>
            <person name="Johnson A."/>
            <person name="Loviza R."/>
            <person name="Walstead R."/>
            <person name="Shah Z."/>
            <person name="Kiflezghi M."/>
            <person name="Wade K."/>
            <person name="Ball S.L."/>
            <person name="Bradley K.W."/>
            <person name="Asai D.J."/>
            <person name="Bowman C.A."/>
            <person name="Russell D.A."/>
            <person name="Pope W.H."/>
            <person name="Jacobs-Sera D."/>
            <person name="Hendrix R.W."/>
            <person name="Hatfull G.F."/>
        </authorList>
    </citation>
    <scope>NUCLEOTIDE SEQUENCE [LARGE SCALE GENOMIC DNA]</scope>
    <source>
        <strain evidence="11">JCM 19170</strain>
    </source>
</reference>
<dbReference type="GO" id="GO:0006935">
    <property type="term" value="P:chemotaxis"/>
    <property type="evidence" value="ECO:0007669"/>
    <property type="project" value="UniProtKB-UniRule"/>
</dbReference>
<dbReference type="InterPro" id="IPR029063">
    <property type="entry name" value="SAM-dependent_MTases_sf"/>
</dbReference>
<feature type="region of interest" description="Disordered" evidence="7">
    <location>
        <begin position="297"/>
        <end position="320"/>
    </location>
</feature>
<dbReference type="Pfam" id="PF01339">
    <property type="entry name" value="CheB_methylest"/>
    <property type="match status" value="1"/>
</dbReference>
<dbReference type="GO" id="GO:0000156">
    <property type="term" value="F:phosphorelay response regulator activity"/>
    <property type="evidence" value="ECO:0007669"/>
    <property type="project" value="InterPro"/>
</dbReference>
<evidence type="ECO:0000259" key="8">
    <source>
        <dbReference type="PROSITE" id="PS50122"/>
    </source>
</evidence>
<evidence type="ECO:0000256" key="3">
    <source>
        <dbReference type="ARBA" id="ARBA00022603"/>
    </source>
</evidence>
<evidence type="ECO:0000256" key="4">
    <source>
        <dbReference type="ARBA" id="ARBA00022679"/>
    </source>
</evidence>
<dbReference type="InterPro" id="IPR022642">
    <property type="entry name" value="CheR_C"/>
</dbReference>
<keyword evidence="6" id="KW-0145">Chemotaxis</keyword>
<dbReference type="EC" id="2.1.1.80" evidence="2"/>
<dbReference type="InterPro" id="IPR022641">
    <property type="entry name" value="CheR_N"/>
</dbReference>
<evidence type="ECO:0000256" key="7">
    <source>
        <dbReference type="SAM" id="MobiDB-lite"/>
    </source>
</evidence>
<evidence type="ECO:0000313" key="11">
    <source>
        <dbReference type="Proteomes" id="UP000182108"/>
    </source>
</evidence>
<feature type="domain" description="CheR-type methyltransferase" evidence="9">
    <location>
        <begin position="31"/>
        <end position="296"/>
    </location>
</feature>
<dbReference type="PROSITE" id="PS50123">
    <property type="entry name" value="CHER"/>
    <property type="match status" value="1"/>
</dbReference>
<proteinExistence type="predicted"/>
<feature type="domain" description="CheB-type methylesterase" evidence="8">
    <location>
        <begin position="350"/>
        <end position="542"/>
    </location>
</feature>
<dbReference type="PROSITE" id="PS50122">
    <property type="entry name" value="CHEB"/>
    <property type="match status" value="1"/>
</dbReference>
<evidence type="ECO:0000256" key="2">
    <source>
        <dbReference type="ARBA" id="ARBA00012534"/>
    </source>
</evidence>
<dbReference type="GO" id="GO:0008984">
    <property type="term" value="F:protein-glutamate methylesterase activity"/>
    <property type="evidence" value="ECO:0007669"/>
    <property type="project" value="InterPro"/>
</dbReference>
<dbReference type="PANTHER" id="PTHR24422:SF19">
    <property type="entry name" value="CHEMOTAXIS PROTEIN METHYLTRANSFERASE"/>
    <property type="match status" value="1"/>
</dbReference>
<keyword evidence="6" id="KW-0378">Hydrolase</keyword>
<feature type="active site" evidence="6">
    <location>
        <position position="362"/>
    </location>
</feature>
<dbReference type="Gene3D" id="3.40.50.150">
    <property type="entry name" value="Vaccinia Virus protein VP39"/>
    <property type="match status" value="1"/>
</dbReference>
<evidence type="ECO:0000256" key="5">
    <source>
        <dbReference type="ARBA" id="ARBA00022691"/>
    </source>
</evidence>
<dbReference type="GO" id="GO:0032259">
    <property type="term" value="P:methylation"/>
    <property type="evidence" value="ECO:0007669"/>
    <property type="project" value="UniProtKB-KW"/>
</dbReference>
<feature type="active site" evidence="6">
    <location>
        <position position="484"/>
    </location>
</feature>
<dbReference type="SUPFAM" id="SSF53335">
    <property type="entry name" value="S-adenosyl-L-methionine-dependent methyltransferases"/>
    <property type="match status" value="1"/>
</dbReference>
<evidence type="ECO:0000256" key="6">
    <source>
        <dbReference type="PROSITE-ProRule" id="PRU00050"/>
    </source>
</evidence>
<dbReference type="Gene3D" id="3.40.50.180">
    <property type="entry name" value="Methylesterase CheB, C-terminal domain"/>
    <property type="match status" value="1"/>
</dbReference>
<dbReference type="InterPro" id="IPR050903">
    <property type="entry name" value="Bact_Chemotaxis_MeTrfase"/>
</dbReference>
<keyword evidence="3 10" id="KW-0489">Methyltransferase</keyword>